<evidence type="ECO:0000256" key="8">
    <source>
        <dbReference type="ARBA" id="ARBA00023098"/>
    </source>
</evidence>
<name>A0A3A3FH33_9BURK</name>
<keyword evidence="7 13" id="KW-0520">NAD</keyword>
<dbReference type="SUPFAM" id="SSF56796">
    <property type="entry name" value="Dehydroquinate synthase-like"/>
    <property type="match status" value="1"/>
</dbReference>
<dbReference type="GO" id="GO:0008654">
    <property type="term" value="P:phospholipid biosynthetic process"/>
    <property type="evidence" value="ECO:0007669"/>
    <property type="project" value="UniProtKB-KW"/>
</dbReference>
<keyword evidence="8" id="KW-0443">Lipid metabolism</keyword>
<gene>
    <name evidence="14" type="ORF">D3871_23740</name>
</gene>
<proteinExistence type="inferred from homology"/>
<organism evidence="14 15">
    <name type="scientific">Noviherbaspirillum saxi</name>
    <dbReference type="NCBI Taxonomy" id="2320863"/>
    <lineage>
        <taxon>Bacteria</taxon>
        <taxon>Pseudomonadati</taxon>
        <taxon>Pseudomonadota</taxon>
        <taxon>Betaproteobacteria</taxon>
        <taxon>Burkholderiales</taxon>
        <taxon>Oxalobacteraceae</taxon>
        <taxon>Noviherbaspirillum</taxon>
    </lineage>
</organism>
<dbReference type="Pfam" id="PF13685">
    <property type="entry name" value="Fe-ADH_2"/>
    <property type="match status" value="1"/>
</dbReference>
<reference evidence="15" key="1">
    <citation type="submission" date="2018-09" db="EMBL/GenBank/DDBJ databases">
        <authorList>
            <person name="Zhu H."/>
        </authorList>
    </citation>
    <scope>NUCLEOTIDE SEQUENCE [LARGE SCALE GENOMIC DNA]</scope>
    <source>
        <strain evidence="15">K1R23-30</strain>
    </source>
</reference>
<feature type="binding site" evidence="13">
    <location>
        <begin position="115"/>
        <end position="118"/>
    </location>
    <ligand>
        <name>NAD(+)</name>
        <dbReference type="ChEBI" id="CHEBI:57540"/>
    </ligand>
</feature>
<keyword evidence="5" id="KW-0521">NADP</keyword>
<feature type="binding site" evidence="12">
    <location>
        <position position="120"/>
    </location>
    <ligand>
        <name>glycerol</name>
        <dbReference type="ChEBI" id="CHEBI:17754"/>
    </ligand>
</feature>
<dbReference type="InterPro" id="IPR032837">
    <property type="entry name" value="G1PDH"/>
</dbReference>
<evidence type="ECO:0000256" key="7">
    <source>
        <dbReference type="ARBA" id="ARBA00023027"/>
    </source>
</evidence>
<keyword evidence="4 11" id="KW-0479">Metal-binding</keyword>
<feature type="binding site" evidence="13">
    <location>
        <position position="130"/>
    </location>
    <ligand>
        <name>NAD(+)</name>
        <dbReference type="ChEBI" id="CHEBI:57540"/>
    </ligand>
</feature>
<keyword evidence="2" id="KW-0963">Cytoplasm</keyword>
<evidence type="ECO:0000256" key="4">
    <source>
        <dbReference type="ARBA" id="ARBA00022723"/>
    </source>
</evidence>
<accession>A0A3A3FH33</accession>
<feature type="binding site" evidence="11">
    <location>
        <position position="170"/>
    </location>
    <ligand>
        <name>glycerol</name>
        <dbReference type="ChEBI" id="CHEBI:17754"/>
    </ligand>
</feature>
<dbReference type="PANTHER" id="PTHR43616:SF5">
    <property type="entry name" value="GLYCEROL DEHYDROGENASE 1"/>
    <property type="match status" value="1"/>
</dbReference>
<feature type="binding site" evidence="13">
    <location>
        <begin position="93"/>
        <end position="97"/>
    </location>
    <ligand>
        <name>NAD(+)</name>
        <dbReference type="ChEBI" id="CHEBI:57540"/>
    </ligand>
</feature>
<dbReference type="EMBL" id="QYUO01000003">
    <property type="protein sequence ID" value="RJF91708.1"/>
    <property type="molecule type" value="Genomic_DNA"/>
</dbReference>
<keyword evidence="3" id="KW-0444">Lipid biosynthesis</keyword>
<dbReference type="PROSITE" id="PS00913">
    <property type="entry name" value="ADH_IRON_1"/>
    <property type="match status" value="1"/>
</dbReference>
<dbReference type="AlphaFoldDB" id="A0A3A3FH33"/>
<comment type="caution">
    <text evidence="14">The sequence shown here is derived from an EMBL/GenBank/DDBJ whole genome shotgun (WGS) entry which is preliminary data.</text>
</comment>
<evidence type="ECO:0000256" key="3">
    <source>
        <dbReference type="ARBA" id="ARBA00022516"/>
    </source>
</evidence>
<protein>
    <submittedName>
        <fullName evidence="14">Glycerol dehydrogenase</fullName>
    </submittedName>
</protein>
<feature type="binding site" evidence="11">
    <location>
        <position position="253"/>
    </location>
    <ligand>
        <name>glycerol</name>
        <dbReference type="ChEBI" id="CHEBI:17754"/>
    </ligand>
</feature>
<feature type="binding site" evidence="13">
    <location>
        <position position="36"/>
    </location>
    <ligand>
        <name>NAD(+)</name>
        <dbReference type="ChEBI" id="CHEBI:57540"/>
    </ligand>
</feature>
<keyword evidence="10" id="KW-1208">Phospholipid metabolism</keyword>
<dbReference type="GO" id="GO:0046872">
    <property type="term" value="F:metal ion binding"/>
    <property type="evidence" value="ECO:0007669"/>
    <property type="project" value="UniProtKB-KW"/>
</dbReference>
<dbReference type="Gene3D" id="1.20.1090.10">
    <property type="entry name" value="Dehydroquinate synthase-like - alpha domain"/>
    <property type="match status" value="1"/>
</dbReference>
<keyword evidence="11" id="KW-0862">Zinc</keyword>
<comment type="cofactor">
    <cofactor evidence="11">
        <name>Zn(2+)</name>
        <dbReference type="ChEBI" id="CHEBI:29105"/>
    </cofactor>
    <text evidence="11">Binds 1 zinc ion per subunit.</text>
</comment>
<dbReference type="NCBIfam" id="NF006941">
    <property type="entry name" value="PRK09423.1"/>
    <property type="match status" value="1"/>
</dbReference>
<evidence type="ECO:0000256" key="2">
    <source>
        <dbReference type="ARBA" id="ARBA00022490"/>
    </source>
</evidence>
<feature type="binding site" evidence="11">
    <location>
        <position position="270"/>
    </location>
    <ligand>
        <name>glycerol</name>
        <dbReference type="ChEBI" id="CHEBI:17754"/>
    </ligand>
</feature>
<dbReference type="InterPro" id="IPR016205">
    <property type="entry name" value="Glycerol_DH"/>
</dbReference>
<evidence type="ECO:0000256" key="5">
    <source>
        <dbReference type="ARBA" id="ARBA00022857"/>
    </source>
</evidence>
<evidence type="ECO:0000256" key="10">
    <source>
        <dbReference type="ARBA" id="ARBA00023264"/>
    </source>
</evidence>
<evidence type="ECO:0000256" key="9">
    <source>
        <dbReference type="ARBA" id="ARBA00023209"/>
    </source>
</evidence>
<evidence type="ECO:0000313" key="14">
    <source>
        <dbReference type="EMBL" id="RJF91708.1"/>
    </source>
</evidence>
<sequence>MPIFAATPRYVQGAEVLSSLGRHTAVLGERSVLVADGIVLELLAGKISTSFAEANMPLEILRFQGEVTHAEIASLAARAKASKADVIIGAGGGKALDAAKGVARTLNLRMVSVPTVASNDGPASASIAVYDANHVMVEVQQMKRHPDLVLVDTAVIASAPLRFFLAGIGDAISKKFEAEACAKAGALTLFGAPVSFTGIASANACYQLLRTHAKPAVDDVRQQRVSSHVEAVVEATVLLSTLSFENGGLSIAHAIARGFSHLPRAANTLHGEHVAYGLLVQLVLEQRDATLVEDLLAFYDDVGLPSRLVHFLRDQPTQEEISLLAEQSVLSPSAARFSPQVDAQLLCNAIISVEALSK</sequence>
<dbReference type="InterPro" id="IPR018211">
    <property type="entry name" value="ADH_Fe_CS"/>
</dbReference>
<keyword evidence="6" id="KW-0560">Oxidoreductase</keyword>
<keyword evidence="9" id="KW-0594">Phospholipid biosynthesis</keyword>
<evidence type="ECO:0000256" key="13">
    <source>
        <dbReference type="PIRSR" id="PIRSR000112-3"/>
    </source>
</evidence>
<comment type="similarity">
    <text evidence="1">Belongs to the iron-containing alcohol dehydrogenase family.</text>
</comment>
<dbReference type="PANTHER" id="PTHR43616">
    <property type="entry name" value="GLYCEROL DEHYDROGENASE"/>
    <property type="match status" value="1"/>
</dbReference>
<evidence type="ECO:0000256" key="11">
    <source>
        <dbReference type="PIRSR" id="PIRSR000112-1"/>
    </source>
</evidence>
<dbReference type="OrthoDB" id="9815791at2"/>
<dbReference type="PIRSF" id="PIRSF000112">
    <property type="entry name" value="Glycerol_dehydrogenase"/>
    <property type="match status" value="1"/>
</dbReference>
<feature type="binding site" evidence="13">
    <location>
        <position position="124"/>
    </location>
    <ligand>
        <name>NAD(+)</name>
        <dbReference type="ChEBI" id="CHEBI:57540"/>
    </ligand>
</feature>
<evidence type="ECO:0000256" key="1">
    <source>
        <dbReference type="ARBA" id="ARBA00007358"/>
    </source>
</evidence>
<dbReference type="Gene3D" id="3.40.50.1970">
    <property type="match status" value="1"/>
</dbReference>
<dbReference type="CDD" id="cd08170">
    <property type="entry name" value="GlyDH"/>
    <property type="match status" value="1"/>
</dbReference>
<dbReference type="Proteomes" id="UP000265955">
    <property type="component" value="Unassembled WGS sequence"/>
</dbReference>
<dbReference type="GO" id="GO:0016614">
    <property type="term" value="F:oxidoreductase activity, acting on CH-OH group of donors"/>
    <property type="evidence" value="ECO:0007669"/>
    <property type="project" value="InterPro"/>
</dbReference>
<dbReference type="RefSeq" id="WP_119771606.1">
    <property type="nucleotide sequence ID" value="NZ_QYUO01000003.1"/>
</dbReference>
<evidence type="ECO:0000256" key="6">
    <source>
        <dbReference type="ARBA" id="ARBA00023002"/>
    </source>
</evidence>
<keyword evidence="15" id="KW-1185">Reference proteome</keyword>
<evidence type="ECO:0000313" key="15">
    <source>
        <dbReference type="Proteomes" id="UP000265955"/>
    </source>
</evidence>
<evidence type="ECO:0000256" key="12">
    <source>
        <dbReference type="PIRSR" id="PIRSR000112-2"/>
    </source>
</evidence>